<organism evidence="1 2">
    <name type="scientific">Gemmata algarum</name>
    <dbReference type="NCBI Taxonomy" id="2975278"/>
    <lineage>
        <taxon>Bacteria</taxon>
        <taxon>Pseudomonadati</taxon>
        <taxon>Planctomycetota</taxon>
        <taxon>Planctomycetia</taxon>
        <taxon>Gemmatales</taxon>
        <taxon>Gemmataceae</taxon>
        <taxon>Gemmata</taxon>
    </lineage>
</organism>
<dbReference type="RefSeq" id="WP_320689872.1">
    <property type="nucleotide sequence ID" value="NZ_JAXBLV010000247.1"/>
</dbReference>
<keyword evidence="2" id="KW-1185">Reference proteome</keyword>
<evidence type="ECO:0000313" key="1">
    <source>
        <dbReference type="EMBL" id="MDY3563726.1"/>
    </source>
</evidence>
<name>A0ABU5FD39_9BACT</name>
<gene>
    <name evidence="1" type="ORF">R5W23_005342</name>
</gene>
<comment type="caution">
    <text evidence="1">The sequence shown here is derived from an EMBL/GenBank/DDBJ whole genome shotgun (WGS) entry which is preliminary data.</text>
</comment>
<dbReference type="Proteomes" id="UP001272242">
    <property type="component" value="Unassembled WGS sequence"/>
</dbReference>
<accession>A0ABU5FD39</accession>
<evidence type="ECO:0000313" key="2">
    <source>
        <dbReference type="Proteomes" id="UP001272242"/>
    </source>
</evidence>
<dbReference type="EMBL" id="JAXBLV010000247">
    <property type="protein sequence ID" value="MDY3563726.1"/>
    <property type="molecule type" value="Genomic_DNA"/>
</dbReference>
<evidence type="ECO:0008006" key="3">
    <source>
        <dbReference type="Google" id="ProtNLM"/>
    </source>
</evidence>
<sequence length="114" mass="12447">MNWIDSIRRQLRIGVSSNRSARRASRPQLALTRLEDRVTPTVDTWTGASSNLWSDNGNWLDNSAPTMGEDLVFPASAINKTAVYDSALGVSSFGSIDIQDAATTSARRSPHRSP</sequence>
<protein>
    <recommendedName>
        <fullName evidence="3">LEPR-XLL domain-containing protein</fullName>
    </recommendedName>
</protein>
<reference evidence="2" key="1">
    <citation type="journal article" date="2023" name="Mar. Drugs">
        <title>Gemmata algarum, a Novel Planctomycete Isolated from an Algal Mat, Displays Antimicrobial Activity.</title>
        <authorList>
            <person name="Kumar G."/>
            <person name="Kallscheuer N."/>
            <person name="Kashif M."/>
            <person name="Ahamad S."/>
            <person name="Jagadeeshwari U."/>
            <person name="Pannikurungottu S."/>
            <person name="Haufschild T."/>
            <person name="Kabuu M."/>
            <person name="Sasikala C."/>
            <person name="Jogler C."/>
            <person name="Ramana C."/>
        </authorList>
    </citation>
    <scope>NUCLEOTIDE SEQUENCE [LARGE SCALE GENOMIC DNA]</scope>
    <source>
        <strain evidence="2">JC673</strain>
    </source>
</reference>
<proteinExistence type="predicted"/>